<dbReference type="KEGG" id="fau:Fraau_2039"/>
<feature type="transmembrane region" description="Helical" evidence="7">
    <location>
        <begin position="99"/>
        <end position="119"/>
    </location>
</feature>
<name>H8L2R4_FRAAD</name>
<gene>
    <name evidence="9" type="ordered locus">Fraau_2039</name>
</gene>
<comment type="similarity">
    <text evidence="6">Belongs to the YccS/YhfK family.</text>
</comment>
<feature type="transmembrane region" description="Helical" evidence="7">
    <location>
        <begin position="126"/>
        <end position="144"/>
    </location>
</feature>
<keyword evidence="10" id="KW-1185">Reference proteome</keyword>
<evidence type="ECO:0000256" key="5">
    <source>
        <dbReference type="ARBA" id="ARBA00023136"/>
    </source>
</evidence>
<dbReference type="eggNOG" id="COG1289">
    <property type="taxonomic scope" value="Bacteria"/>
</dbReference>
<evidence type="ECO:0000256" key="3">
    <source>
        <dbReference type="ARBA" id="ARBA00022692"/>
    </source>
</evidence>
<dbReference type="HOGENOM" id="CLU_013315_4_0_6"/>
<keyword evidence="2" id="KW-1003">Cell membrane</keyword>
<dbReference type="GO" id="GO:0005886">
    <property type="term" value="C:plasma membrane"/>
    <property type="evidence" value="ECO:0007669"/>
    <property type="project" value="UniProtKB-SubCell"/>
</dbReference>
<reference evidence="9" key="1">
    <citation type="submission" date="2012-02" db="EMBL/GenBank/DDBJ databases">
        <title>The complete genome of Frateuria aurantia DSM 6220.</title>
        <authorList>
            <consortium name="US DOE Joint Genome Institute (JGI-PGF)"/>
            <person name="Lucas S."/>
            <person name="Copeland A."/>
            <person name="Lapidus A."/>
            <person name="Glavina del Rio T."/>
            <person name="Dalin E."/>
            <person name="Tice H."/>
            <person name="Bruce D."/>
            <person name="Goodwin L."/>
            <person name="Pitluck S."/>
            <person name="Peters L."/>
            <person name="Ovchinnikova G."/>
            <person name="Teshima H."/>
            <person name="Kyrpides N."/>
            <person name="Mavromatis K."/>
            <person name="Ivanova N."/>
            <person name="Brettin T."/>
            <person name="Detter J.C."/>
            <person name="Han C."/>
            <person name="Larimer F."/>
            <person name="Land M."/>
            <person name="Hauser L."/>
            <person name="Markowitz V."/>
            <person name="Cheng J.-F."/>
            <person name="Hugenholtz P."/>
            <person name="Woyke T."/>
            <person name="Wu D."/>
            <person name="Brambilla E."/>
            <person name="Klenk H.-P."/>
            <person name="Eisen J.A."/>
        </authorList>
    </citation>
    <scope>NUCLEOTIDE SEQUENCE</scope>
    <source>
        <strain evidence="9">DSM 6220</strain>
    </source>
</reference>
<dbReference type="PANTHER" id="PTHR30509:SF8">
    <property type="entry name" value="INNER MEMBRANE PROTEIN YCCS"/>
    <property type="match status" value="1"/>
</dbReference>
<evidence type="ECO:0000256" key="2">
    <source>
        <dbReference type="ARBA" id="ARBA00022475"/>
    </source>
</evidence>
<dbReference type="AlphaFoldDB" id="H8L2R4"/>
<dbReference type="Pfam" id="PF13515">
    <property type="entry name" value="FUSC_2"/>
    <property type="match status" value="1"/>
</dbReference>
<sequence>MTTAGYSFPRNAVDVLLQTRRPDVPWRVVLRNAAAFGLPLALGFATDHPLAGLGIAAGALDIMFSDQPGPYRQRLALLLLASTAAGLSALLGASIGAAFLPMLLTTLVMGFGAGLLVVFGPDISRLGMTSVILLVVTAATPVSVRHAASGAGLIFLGGLLLTCLSIASWPLQRYRPERLALATIFRGLAGLAEHPADDSRDDVALSDEMNAVQQTLFGRHHDRGRAMEAFRTLIEQAERIRIELVAIELLHHDPVRETHYRRSIAAVLEAIAAALEAGAPPDQALQLLQSIRAEEQWLLAHEPAGLMVHIRALNSQLTAAVRNANWAGARGELRAQADQQRLPQDLRTDGVWATLRASLHLDSIALRHAIRYSLLLGLAVVASHVLAMPHGYWLPMTVAIVLRADFAATFRFGLLRVVGTLLGLVLTTLLLHVTPDETTAHVAMAIVLCMAFRYLATVHYGVAVATLTGVVVIMLDMAGIAPTAAIADRVDNTLLGSGMALLGYLLWPTWERTQTRHALAEMLRGYVAYLQGLGRQAESDAIRDLRIAVRIARGNARASLERLRSEPGTPEQLQTVCTGLLAQGNRLARALMTFEAIQQDHRLPTDATCWQSFIQWYASQLQALALAVEVGETFQLAPRPASADITGQAIGSLPVAATERLVETLDALIKTWNRGRSSAAADAGSPAP</sequence>
<comment type="subcellular location">
    <subcellularLocation>
        <location evidence="1">Cell membrane</location>
        <topology evidence="1">Multi-pass membrane protein</topology>
    </subcellularLocation>
</comment>
<protein>
    <submittedName>
        <fullName evidence="9">Putative membrane protein</fullName>
    </submittedName>
</protein>
<keyword evidence="4 7" id="KW-1133">Transmembrane helix</keyword>
<evidence type="ECO:0000313" key="10">
    <source>
        <dbReference type="Proteomes" id="UP000005234"/>
    </source>
</evidence>
<proteinExistence type="inferred from homology"/>
<evidence type="ECO:0000313" key="9">
    <source>
        <dbReference type="EMBL" id="AFC86423.1"/>
    </source>
</evidence>
<feature type="domain" description="Integral membrane bound transporter" evidence="8">
    <location>
        <begin position="378"/>
        <end position="502"/>
    </location>
</feature>
<dbReference type="EMBL" id="CP003350">
    <property type="protein sequence ID" value="AFC86423.1"/>
    <property type="molecule type" value="Genomic_DNA"/>
</dbReference>
<evidence type="ECO:0000256" key="7">
    <source>
        <dbReference type="SAM" id="Phobius"/>
    </source>
</evidence>
<evidence type="ECO:0000256" key="6">
    <source>
        <dbReference type="ARBA" id="ARBA00043993"/>
    </source>
</evidence>
<evidence type="ECO:0000256" key="4">
    <source>
        <dbReference type="ARBA" id="ARBA00022989"/>
    </source>
</evidence>
<dbReference type="OrthoDB" id="128040at2"/>
<dbReference type="Proteomes" id="UP000005234">
    <property type="component" value="Chromosome"/>
</dbReference>
<feature type="transmembrane region" description="Helical" evidence="7">
    <location>
        <begin position="372"/>
        <end position="393"/>
    </location>
</feature>
<dbReference type="STRING" id="767434.Fraau_2039"/>
<evidence type="ECO:0000256" key="1">
    <source>
        <dbReference type="ARBA" id="ARBA00004651"/>
    </source>
</evidence>
<feature type="transmembrane region" description="Helical" evidence="7">
    <location>
        <begin position="75"/>
        <end position="93"/>
    </location>
</feature>
<dbReference type="RefSeq" id="WP_014403426.1">
    <property type="nucleotide sequence ID" value="NC_017033.1"/>
</dbReference>
<dbReference type="PANTHER" id="PTHR30509">
    <property type="entry name" value="P-HYDROXYBENZOIC ACID EFFLUX PUMP SUBUNIT-RELATED"/>
    <property type="match status" value="1"/>
</dbReference>
<organism evidence="9 10">
    <name type="scientific">Frateuria aurantia (strain ATCC 33424 / DSM 6220 / KCTC 2777 / LMG 1558 / NBRC 3245 / NCIMB 13370)</name>
    <name type="common">Acetobacter aurantius</name>
    <dbReference type="NCBI Taxonomy" id="767434"/>
    <lineage>
        <taxon>Bacteria</taxon>
        <taxon>Pseudomonadati</taxon>
        <taxon>Pseudomonadota</taxon>
        <taxon>Gammaproteobacteria</taxon>
        <taxon>Lysobacterales</taxon>
        <taxon>Rhodanobacteraceae</taxon>
        <taxon>Frateuria</taxon>
    </lineage>
</organism>
<keyword evidence="5 7" id="KW-0472">Membrane</keyword>
<feature type="transmembrane region" description="Helical" evidence="7">
    <location>
        <begin position="150"/>
        <end position="171"/>
    </location>
</feature>
<accession>H8L2R4</accession>
<dbReference type="InterPro" id="IPR049453">
    <property type="entry name" value="Memb_transporter_dom"/>
</dbReference>
<feature type="transmembrane region" description="Helical" evidence="7">
    <location>
        <begin position="462"/>
        <end position="481"/>
    </location>
</feature>
<keyword evidence="3 7" id="KW-0812">Transmembrane</keyword>
<evidence type="ECO:0000259" key="8">
    <source>
        <dbReference type="Pfam" id="PF13515"/>
    </source>
</evidence>
<feature type="transmembrane region" description="Helical" evidence="7">
    <location>
        <begin position="413"/>
        <end position="431"/>
    </location>
</feature>